<feature type="binding site" evidence="10">
    <location>
        <position position="282"/>
    </location>
    <ligand>
        <name>Zn(2+)</name>
        <dbReference type="ChEBI" id="CHEBI:29105"/>
    </ligand>
</feature>
<keyword evidence="1 10" id="KW-0963">Cytoplasm</keyword>
<comment type="similarity">
    <text evidence="10">Belongs to the TRAFAC class YlqF/YawG GTPase family. RsgA subfamily.</text>
</comment>
<accession>A0ABM8VB28</accession>
<keyword evidence="9 10" id="KW-0342">GTP-binding</keyword>
<feature type="binding site" evidence="10">
    <location>
        <position position="287"/>
    </location>
    <ligand>
        <name>Zn(2+)</name>
        <dbReference type="ChEBI" id="CHEBI:29105"/>
    </ligand>
</feature>
<comment type="cofactor">
    <cofactor evidence="10">
        <name>Zn(2+)</name>
        <dbReference type="ChEBI" id="CHEBI:29105"/>
    </cofactor>
    <text evidence="10">Binds 1 zinc ion per subunit.</text>
</comment>
<keyword evidence="5 10" id="KW-0547">Nucleotide-binding</keyword>
<keyword evidence="14" id="KW-1185">Reference proteome</keyword>
<evidence type="ECO:0000259" key="11">
    <source>
        <dbReference type="PROSITE" id="PS50936"/>
    </source>
</evidence>
<proteinExistence type="inferred from homology"/>
<keyword evidence="2 10" id="KW-0690">Ribosome biogenesis</keyword>
<dbReference type="NCBIfam" id="TIGR00157">
    <property type="entry name" value="ribosome small subunit-dependent GTPase A"/>
    <property type="match status" value="1"/>
</dbReference>
<evidence type="ECO:0000256" key="6">
    <source>
        <dbReference type="ARBA" id="ARBA00022801"/>
    </source>
</evidence>
<feature type="binding site" evidence="10">
    <location>
        <begin position="201"/>
        <end position="209"/>
    </location>
    <ligand>
        <name>GTP</name>
        <dbReference type="ChEBI" id="CHEBI:37565"/>
    </ligand>
</feature>
<feature type="domain" description="CP-type G" evidence="12">
    <location>
        <begin position="101"/>
        <end position="259"/>
    </location>
</feature>
<reference evidence="13 14" key="1">
    <citation type="submission" date="2021-06" db="EMBL/GenBank/DDBJ databases">
        <authorList>
            <person name="Criscuolo A."/>
        </authorList>
    </citation>
    <scope>NUCLEOTIDE SEQUENCE [LARGE SCALE GENOMIC DNA]</scope>
    <source>
        <strain evidence="14">CIP 111802</strain>
    </source>
</reference>
<evidence type="ECO:0000256" key="8">
    <source>
        <dbReference type="ARBA" id="ARBA00022884"/>
    </source>
</evidence>
<comment type="subcellular location">
    <subcellularLocation>
        <location evidence="10">Cytoplasm</location>
    </subcellularLocation>
</comment>
<evidence type="ECO:0000256" key="3">
    <source>
        <dbReference type="ARBA" id="ARBA00022723"/>
    </source>
</evidence>
<sequence length="367" mass="40617">MDLTRLGWNTELHEQFGVYAAQGYGCGRIAIEHKGLYQIWTADGERTGEISGKMRHQSTSRDQYPAVGDWVVIQDRGGEHKATIHAILPRKSKFSRRAAGNKTAEQIVAANVDTVFLVNALNNDFNLRRIERYLTLTWESGANPVIVLSKADLCADADKKAASVRSIAPGVPVHVISSIQKEGLPSLSGYLAQGQTVALLGSSGAGKSTLINCLAGADIQKVNDVRQGDDRGKHTTTHRELIMLPDGALIMDTPGMRELQLWESSDGLANAFEDIDTLAKACYFNDCSHRHEPGCAVRLALKNGTLEAKRFRSYQSLGAELKHLSRKMEKTIRSVEKEKGKKYAKQMLEKEKGKRHAAFRDEYRKGR</sequence>
<dbReference type="EC" id="3.6.1.-" evidence="10"/>
<dbReference type="InterPro" id="IPR030378">
    <property type="entry name" value="G_CP_dom"/>
</dbReference>
<dbReference type="InterPro" id="IPR010914">
    <property type="entry name" value="RsgA_GTPase_dom"/>
</dbReference>
<keyword evidence="6 10" id="KW-0378">Hydrolase</keyword>
<evidence type="ECO:0000256" key="1">
    <source>
        <dbReference type="ARBA" id="ARBA00022490"/>
    </source>
</evidence>
<evidence type="ECO:0000256" key="7">
    <source>
        <dbReference type="ARBA" id="ARBA00022833"/>
    </source>
</evidence>
<dbReference type="RefSeq" id="WP_218096774.1">
    <property type="nucleotide sequence ID" value="NZ_CAJVCE010000001.1"/>
</dbReference>
<feature type="binding site" evidence="10">
    <location>
        <position position="295"/>
    </location>
    <ligand>
        <name>Zn(2+)</name>
        <dbReference type="ChEBI" id="CHEBI:29105"/>
    </ligand>
</feature>
<evidence type="ECO:0000256" key="4">
    <source>
        <dbReference type="ARBA" id="ARBA00022730"/>
    </source>
</evidence>
<dbReference type="PANTHER" id="PTHR32120:SF10">
    <property type="entry name" value="SMALL RIBOSOMAL SUBUNIT BIOGENESIS GTPASE RSGA"/>
    <property type="match status" value="1"/>
</dbReference>
<dbReference type="PANTHER" id="PTHR32120">
    <property type="entry name" value="SMALL RIBOSOMAL SUBUNIT BIOGENESIS GTPASE RSGA"/>
    <property type="match status" value="1"/>
</dbReference>
<dbReference type="InterPro" id="IPR004881">
    <property type="entry name" value="Ribosome_biogen_GTPase_RsgA"/>
</dbReference>
<dbReference type="CDD" id="cd01854">
    <property type="entry name" value="YjeQ_EngC"/>
    <property type="match status" value="1"/>
</dbReference>
<dbReference type="EMBL" id="CAJVCE010000001">
    <property type="protein sequence ID" value="CAG7617438.1"/>
    <property type="molecule type" value="Genomic_DNA"/>
</dbReference>
<evidence type="ECO:0000313" key="14">
    <source>
        <dbReference type="Proteomes" id="UP000730618"/>
    </source>
</evidence>
<dbReference type="PROSITE" id="PS50936">
    <property type="entry name" value="ENGC_GTPASE"/>
    <property type="match status" value="1"/>
</dbReference>
<dbReference type="GO" id="GO:0016787">
    <property type="term" value="F:hydrolase activity"/>
    <property type="evidence" value="ECO:0007669"/>
    <property type="project" value="UniProtKB-KW"/>
</dbReference>
<dbReference type="Proteomes" id="UP000730618">
    <property type="component" value="Unassembled WGS sequence"/>
</dbReference>
<comment type="caution">
    <text evidence="13">The sequence shown here is derived from an EMBL/GenBank/DDBJ whole genome shotgun (WGS) entry which is preliminary data.</text>
</comment>
<feature type="domain" description="EngC GTPase" evidence="11">
    <location>
        <begin position="110"/>
        <end position="257"/>
    </location>
</feature>
<evidence type="ECO:0000256" key="10">
    <source>
        <dbReference type="HAMAP-Rule" id="MF_01820"/>
    </source>
</evidence>
<keyword evidence="7 10" id="KW-0862">Zinc</keyword>
<keyword evidence="8 10" id="KW-0694">RNA-binding</keyword>
<name>A0ABM8VB28_9BACL</name>
<keyword evidence="4 10" id="KW-0699">rRNA-binding</keyword>
<comment type="subunit">
    <text evidence="10">Monomer. Associates with 30S ribosomal subunit, binds 16S rRNA.</text>
</comment>
<evidence type="ECO:0000256" key="9">
    <source>
        <dbReference type="ARBA" id="ARBA00023134"/>
    </source>
</evidence>
<evidence type="ECO:0000256" key="5">
    <source>
        <dbReference type="ARBA" id="ARBA00022741"/>
    </source>
</evidence>
<feature type="binding site" evidence="10">
    <location>
        <begin position="149"/>
        <end position="152"/>
    </location>
    <ligand>
        <name>GTP</name>
        <dbReference type="ChEBI" id="CHEBI:37565"/>
    </ligand>
</feature>
<keyword evidence="3 10" id="KW-0479">Metal-binding</keyword>
<organism evidence="13 14">
    <name type="scientific">Paenibacillus allorhizosphaerae</name>
    <dbReference type="NCBI Taxonomy" id="2849866"/>
    <lineage>
        <taxon>Bacteria</taxon>
        <taxon>Bacillati</taxon>
        <taxon>Bacillota</taxon>
        <taxon>Bacilli</taxon>
        <taxon>Bacillales</taxon>
        <taxon>Paenibacillaceae</taxon>
        <taxon>Paenibacillus</taxon>
    </lineage>
</organism>
<gene>
    <name evidence="13" type="primary">rsgA_1</name>
    <name evidence="10" type="synonym">rsgA</name>
    <name evidence="13" type="ORF">PAECIP111802_00408</name>
</gene>
<evidence type="ECO:0000313" key="13">
    <source>
        <dbReference type="EMBL" id="CAG7617438.1"/>
    </source>
</evidence>
<evidence type="ECO:0000259" key="12">
    <source>
        <dbReference type="PROSITE" id="PS51721"/>
    </source>
</evidence>
<dbReference type="HAMAP" id="MF_01820">
    <property type="entry name" value="GTPase_RsgA"/>
    <property type="match status" value="1"/>
</dbReference>
<dbReference type="Pfam" id="PF03193">
    <property type="entry name" value="RsgA_GTPase"/>
    <property type="match status" value="1"/>
</dbReference>
<evidence type="ECO:0000256" key="2">
    <source>
        <dbReference type="ARBA" id="ARBA00022517"/>
    </source>
</evidence>
<feature type="binding site" evidence="10">
    <location>
        <position position="289"/>
    </location>
    <ligand>
        <name>Zn(2+)</name>
        <dbReference type="ChEBI" id="CHEBI:29105"/>
    </ligand>
</feature>
<protein>
    <recommendedName>
        <fullName evidence="10">Small ribosomal subunit biogenesis GTPase RsgA</fullName>
        <ecNumber evidence="10">3.6.1.-</ecNumber>
    </recommendedName>
</protein>
<dbReference type="PROSITE" id="PS51721">
    <property type="entry name" value="G_CP"/>
    <property type="match status" value="1"/>
</dbReference>
<comment type="function">
    <text evidence="10">One of several proteins that assist in the late maturation steps of the functional core of the 30S ribosomal subunit. Helps release RbfA from mature subunits. May play a role in the assembly of ribosomal proteins into the subunit. Circularly permuted GTPase that catalyzes slow GTP hydrolysis, GTPase activity is stimulated by the 30S ribosomal subunit.</text>
</comment>